<proteinExistence type="predicted"/>
<dbReference type="EMBL" id="CP091139">
    <property type="protein sequence ID" value="UUT35733.1"/>
    <property type="molecule type" value="Genomic_DNA"/>
</dbReference>
<feature type="transmembrane region" description="Helical" evidence="1">
    <location>
        <begin position="82"/>
        <end position="104"/>
    </location>
</feature>
<gene>
    <name evidence="2" type="ORF">L2X98_21150</name>
</gene>
<dbReference type="PANTHER" id="PTHR37422:SF13">
    <property type="entry name" value="LIPOPOLYSACCHARIDE BIOSYNTHESIS PROTEIN PA4999-RELATED"/>
    <property type="match status" value="1"/>
</dbReference>
<feature type="transmembrane region" description="Helical" evidence="1">
    <location>
        <begin position="211"/>
        <end position="229"/>
    </location>
</feature>
<feature type="transmembrane region" description="Helical" evidence="1">
    <location>
        <begin position="403"/>
        <end position="420"/>
    </location>
</feature>
<protein>
    <submittedName>
        <fullName evidence="2">O-antigen ligase family protein</fullName>
    </submittedName>
</protein>
<evidence type="ECO:0000313" key="2">
    <source>
        <dbReference type="EMBL" id="UUT35733.1"/>
    </source>
</evidence>
<keyword evidence="1" id="KW-0812">Transmembrane</keyword>
<keyword evidence="1" id="KW-1133">Transmembrane helix</keyword>
<feature type="transmembrane region" description="Helical" evidence="1">
    <location>
        <begin position="264"/>
        <end position="281"/>
    </location>
</feature>
<reference evidence="2" key="1">
    <citation type="submission" date="2022-01" db="EMBL/GenBank/DDBJ databases">
        <title>Microbacterium eymi and Microbacterium rhizovicinus sp. nov., isolated from the rhizospheric soil of Elymus tsukushiensis, a plant native to the Dokdo Islands, Republic of Korea.</title>
        <authorList>
            <person name="Hwang Y.J."/>
        </authorList>
    </citation>
    <scope>NUCLEOTIDE SEQUENCE</scope>
    <source>
        <strain evidence="2">KUDC0405</strain>
    </source>
</reference>
<sequence length="442" mass="47872">MSSPRPGAAGERGPQHPDPALAARALRSAGMARAFTLTAFAVVFSSHAIQWMAGLVTYVTIIVGLCVIGFGMLIARRRELSFLRLVPVSLLVFLAWTIISVFWSESAPDTVVGWVSLVAIAFLAIVVGHVRDTLQTARALGDVMRWLLSISLAIEIVIGILMTTPVHWFGIEGNIIEFGPVEGIFGTRNMLGFVAVLALITFVVEWRTASVRPGVAVYSVAAGGVLAVLSGSPTVLVLAVAVGLATGALVLVRRTSPHNRMTLQWSLGAVVVLGLATAYLFRHQLIAAAGSDFSIRANLWRVLSMYVRFYPVQGFGWFGPWPREQYPFVAINFSLGKDYTTALNAYADLVLQVGWVGAFLFVAMVGVALIRAWLVAGERRSPVYAWTPLILVTIVVNSLFESFALFGAGWLILVVCLVRAGQSRSWRERMDAADSQRGLPAE</sequence>
<feature type="transmembrane region" description="Helical" evidence="1">
    <location>
        <begin position="381"/>
        <end position="397"/>
    </location>
</feature>
<feature type="transmembrane region" description="Helical" evidence="1">
    <location>
        <begin position="183"/>
        <end position="204"/>
    </location>
</feature>
<feature type="transmembrane region" description="Helical" evidence="1">
    <location>
        <begin position="235"/>
        <end position="252"/>
    </location>
</feature>
<feature type="transmembrane region" description="Helical" evidence="1">
    <location>
        <begin position="353"/>
        <end position="374"/>
    </location>
</feature>
<feature type="transmembrane region" description="Helical" evidence="1">
    <location>
        <begin position="55"/>
        <end position="75"/>
    </location>
</feature>
<evidence type="ECO:0000313" key="3">
    <source>
        <dbReference type="Proteomes" id="UP001054811"/>
    </source>
</evidence>
<keyword evidence="1" id="KW-0472">Membrane</keyword>
<dbReference type="RefSeq" id="WP_259612352.1">
    <property type="nucleotide sequence ID" value="NZ_CP091139.2"/>
</dbReference>
<dbReference type="PANTHER" id="PTHR37422">
    <property type="entry name" value="TEICHURONIC ACID BIOSYNTHESIS PROTEIN TUAE"/>
    <property type="match status" value="1"/>
</dbReference>
<keyword evidence="2" id="KW-0436">Ligase</keyword>
<name>A0ABY5NKN0_9MICO</name>
<dbReference type="Proteomes" id="UP001054811">
    <property type="component" value="Chromosome"/>
</dbReference>
<dbReference type="GO" id="GO:0016874">
    <property type="term" value="F:ligase activity"/>
    <property type="evidence" value="ECO:0007669"/>
    <property type="project" value="UniProtKB-KW"/>
</dbReference>
<accession>A0ABY5NKN0</accession>
<feature type="transmembrane region" description="Helical" evidence="1">
    <location>
        <begin position="143"/>
        <end position="163"/>
    </location>
</feature>
<organism evidence="2 3">
    <name type="scientific">Microbacterium elymi</name>
    <dbReference type="NCBI Taxonomy" id="2909587"/>
    <lineage>
        <taxon>Bacteria</taxon>
        <taxon>Bacillati</taxon>
        <taxon>Actinomycetota</taxon>
        <taxon>Actinomycetes</taxon>
        <taxon>Micrococcales</taxon>
        <taxon>Microbacteriaceae</taxon>
        <taxon>Microbacterium</taxon>
    </lineage>
</organism>
<keyword evidence="3" id="KW-1185">Reference proteome</keyword>
<dbReference type="InterPro" id="IPR051533">
    <property type="entry name" value="WaaL-like"/>
</dbReference>
<feature type="transmembrane region" description="Helical" evidence="1">
    <location>
        <begin position="110"/>
        <end position="131"/>
    </location>
</feature>
<evidence type="ECO:0000256" key="1">
    <source>
        <dbReference type="SAM" id="Phobius"/>
    </source>
</evidence>